<dbReference type="Pfam" id="PF13928">
    <property type="entry name" value="Flocculin_t3"/>
    <property type="match status" value="1"/>
</dbReference>
<evidence type="ECO:0000313" key="8">
    <source>
        <dbReference type="EMBL" id="CCE80771.1"/>
    </source>
</evidence>
<evidence type="ECO:0000256" key="6">
    <source>
        <dbReference type="SAM" id="SignalP"/>
    </source>
</evidence>
<evidence type="ECO:0000256" key="3">
    <source>
        <dbReference type="ARBA" id="ARBA00022729"/>
    </source>
</evidence>
<keyword evidence="4" id="KW-0325">Glycoprotein</keyword>
<feature type="compositionally biased region" description="Polar residues" evidence="5">
    <location>
        <begin position="278"/>
        <end position="292"/>
    </location>
</feature>
<evidence type="ECO:0000313" key="7">
    <source>
        <dbReference type="EMBL" id="CCE80006.1"/>
    </source>
</evidence>
<evidence type="ECO:0000256" key="5">
    <source>
        <dbReference type="SAM" id="MobiDB-lite"/>
    </source>
</evidence>
<dbReference type="Proteomes" id="UP000005222">
    <property type="component" value="Chromosome H"/>
</dbReference>
<organism evidence="8 9">
    <name type="scientific">Pichia sorbitophila (strain ATCC MYA-4447 / BCRC 22081 / CBS 7064 / NBRC 10061 / NRRL Y-12695)</name>
    <name type="common">Hybrid yeast</name>
    <dbReference type="NCBI Taxonomy" id="559304"/>
    <lineage>
        <taxon>Eukaryota</taxon>
        <taxon>Fungi</taxon>
        <taxon>Dikarya</taxon>
        <taxon>Ascomycota</taxon>
        <taxon>Saccharomycotina</taxon>
        <taxon>Pichiomycetes</taxon>
        <taxon>Debaryomycetaceae</taxon>
        <taxon>Millerozyma</taxon>
    </lineage>
</organism>
<comment type="subcellular location">
    <subcellularLocation>
        <location evidence="1">Secreted</location>
        <location evidence="1">Cell wall</location>
    </subcellularLocation>
</comment>
<proteinExistence type="predicted"/>
<dbReference type="HOGENOM" id="CLU_672730_0_0_1"/>
<dbReference type="InParanoid" id="G8YH69"/>
<dbReference type="Proteomes" id="UP000005222">
    <property type="component" value="Chromosome G"/>
</dbReference>
<evidence type="ECO:0000313" key="9">
    <source>
        <dbReference type="Proteomes" id="UP000005222"/>
    </source>
</evidence>
<name>G8YH69_PICSO</name>
<reference evidence="9" key="2">
    <citation type="journal article" date="2012" name="G3 (Bethesda)">
        <title>Pichia sorbitophila, an interspecies yeast hybrid reveals early steps of genome resolution following polyploidization.</title>
        <authorList>
            <person name="Leh Louis V."/>
            <person name="Despons L."/>
            <person name="Friedrich A."/>
            <person name="Martin T."/>
            <person name="Durrens P."/>
            <person name="Casaregola S."/>
            <person name="Neuveglise C."/>
            <person name="Fairhead C."/>
            <person name="Marck C."/>
            <person name="Cruz J.A."/>
            <person name="Straub M.L."/>
            <person name="Kugler V."/>
            <person name="Sacerdot C."/>
            <person name="Uzunov Z."/>
            <person name="Thierry A."/>
            <person name="Weiss S."/>
            <person name="Bleykasten C."/>
            <person name="De Montigny J."/>
            <person name="Jacques N."/>
            <person name="Jung P."/>
            <person name="Lemaire M."/>
            <person name="Mallet S."/>
            <person name="Morel G."/>
            <person name="Richard G.F."/>
            <person name="Sarkar A."/>
            <person name="Savel G."/>
            <person name="Schacherer J."/>
            <person name="Seret M.L."/>
            <person name="Talla E."/>
            <person name="Samson G."/>
            <person name="Jubin C."/>
            <person name="Poulain J."/>
            <person name="Vacherie B."/>
            <person name="Barbe V."/>
            <person name="Pelletier E."/>
            <person name="Sherman D.J."/>
            <person name="Westhof E."/>
            <person name="Weissenbach J."/>
            <person name="Baret P.V."/>
            <person name="Wincker P."/>
            <person name="Gaillardin C."/>
            <person name="Dujon B."/>
            <person name="Souciet J.L."/>
        </authorList>
    </citation>
    <scope>NUCLEOTIDE SEQUENCE [LARGE SCALE GENOMIC DNA]</scope>
    <source>
        <strain evidence="9">ATCC MYA-4447 / BCRC 22081 / CBS 7064 / NBRC 10061 / NRRL Y-12695</strain>
    </source>
</reference>
<dbReference type="OMA" id="WPENANC"/>
<protein>
    <submittedName>
        <fullName evidence="8">Piso0_003102 protein</fullName>
    </submittedName>
</protein>
<keyword evidence="3 6" id="KW-0732">Signal</keyword>
<dbReference type="EMBL" id="FO082053">
    <property type="protein sequence ID" value="CCE80006.1"/>
    <property type="molecule type" value="Genomic_DNA"/>
</dbReference>
<dbReference type="EMBL" id="FO082052">
    <property type="protein sequence ID" value="CCE80771.1"/>
    <property type="molecule type" value="Genomic_DNA"/>
</dbReference>
<evidence type="ECO:0000256" key="4">
    <source>
        <dbReference type="ARBA" id="ARBA00023180"/>
    </source>
</evidence>
<feature type="region of interest" description="Disordered" evidence="5">
    <location>
        <begin position="146"/>
        <end position="181"/>
    </location>
</feature>
<sequence length="397" mass="39485">MKNIVYGLCLVPLALATSAASSNGASSSLPTIKSTVISTASCSSGIAPSQFRYSNYSSFDSLSTSYPVVNVQSSSSAGSSSSASSKGKSTIYDNHAVTEASTVQVTKTICDASSSCYVTTGVQSLTTYTATTDGILTVITTVLPSGEENSNSSLGNDKTVSTASPNASTTASPSSATSSVQSAGSSVSASASSSAADKVEGVSTATAVSHTLITITSCKDNKCTEIPHTTGVSVVTTTVDDHVTSYTTWCPLSGESSSEASTVSPSETSSTAQTSETVPASQSAQTSQAGTTKEQESVSTAATTTPSSTSSAPAVTIPTSKSAGSVVAAESQIPTINVITGNIATETTSSTLAQQTSTSMTPSSAPSSIAHFEAAAARNYVGQSIIAVLAIIVSAAI</sequence>
<feature type="signal peptide" evidence="6">
    <location>
        <begin position="1"/>
        <end position="16"/>
    </location>
</feature>
<gene>
    <name evidence="8" type="primary">Piso0_003102</name>
    <name evidence="7" type="ORF">GNLVRS01_PISO0G04934g</name>
    <name evidence="8" type="ORF">GNLVRS01_PISO0H04935g</name>
</gene>
<evidence type="ECO:0000256" key="1">
    <source>
        <dbReference type="ARBA" id="ARBA00004191"/>
    </source>
</evidence>
<dbReference type="InterPro" id="IPR025928">
    <property type="entry name" value="Flocculin_t3_rpt"/>
</dbReference>
<keyword evidence="2" id="KW-0134">Cell wall</keyword>
<evidence type="ECO:0000256" key="2">
    <source>
        <dbReference type="ARBA" id="ARBA00022512"/>
    </source>
</evidence>
<feature type="compositionally biased region" description="Low complexity" evidence="5">
    <location>
        <begin position="297"/>
        <end position="320"/>
    </location>
</feature>
<feature type="compositionally biased region" description="Low complexity" evidence="5">
    <location>
        <begin position="249"/>
        <end position="277"/>
    </location>
</feature>
<keyword evidence="9" id="KW-1185">Reference proteome</keyword>
<dbReference type="AlphaFoldDB" id="G8YH69"/>
<feature type="chain" id="PRO_5007664838" evidence="6">
    <location>
        <begin position="17"/>
        <end position="397"/>
    </location>
</feature>
<feature type="region of interest" description="Disordered" evidence="5">
    <location>
        <begin position="249"/>
        <end position="326"/>
    </location>
</feature>
<dbReference type="OrthoDB" id="3998251at2759"/>
<keyword evidence="2" id="KW-0964">Secreted</keyword>
<accession>G8YH69</accession>
<dbReference type="GO" id="GO:0009277">
    <property type="term" value="C:fungal-type cell wall"/>
    <property type="evidence" value="ECO:0007669"/>
    <property type="project" value="UniProtKB-ARBA"/>
</dbReference>
<dbReference type="eggNOG" id="ENOG502QQEE">
    <property type="taxonomic scope" value="Eukaryota"/>
</dbReference>
<dbReference type="STRING" id="559304.G8YH69"/>
<reference evidence="8" key="1">
    <citation type="submission" date="2011-10" db="EMBL/GenBank/DDBJ databases">
        <authorList>
            <person name="Genoscope - CEA"/>
        </authorList>
    </citation>
    <scope>NUCLEOTIDE SEQUENCE</scope>
</reference>